<dbReference type="PANTHER" id="PTHR38780">
    <property type="entry name" value="PROTEIN TUSC"/>
    <property type="match status" value="1"/>
</dbReference>
<sequence>MIKLAFVFRSAPFGRSSCREGLDALLAASAFCHEDEIAVFFMDDGVFNLIKDQQGEQILQKDFTRAFKLLDLYEIEQRYCCQQSLQRFGEIDPIIKTAVLSREALLHKLQQAEKVMAF</sequence>
<dbReference type="NCBIfam" id="NF001238">
    <property type="entry name" value="PRK00211.1"/>
    <property type="match status" value="1"/>
</dbReference>
<dbReference type="AlphaFoldDB" id="A0A1T0B144"/>
<evidence type="ECO:0000313" key="2">
    <source>
        <dbReference type="EMBL" id="OOS03639.1"/>
    </source>
</evidence>
<dbReference type="InterPro" id="IPR003787">
    <property type="entry name" value="Sulphur_relay_DsrE/F-like"/>
</dbReference>
<dbReference type="EMBL" id="MUYB01000025">
    <property type="protein sequence ID" value="OOS03639.1"/>
    <property type="molecule type" value="Genomic_DNA"/>
</dbReference>
<evidence type="ECO:0000313" key="3">
    <source>
        <dbReference type="Proteomes" id="UP000190023"/>
    </source>
</evidence>
<dbReference type="PANTHER" id="PTHR38780:SF1">
    <property type="entry name" value="PROTEIN TUSC"/>
    <property type="match status" value="1"/>
</dbReference>
<dbReference type="STRING" id="123822.B0188_06050"/>
<name>A0A1T0B144_9PAST</name>
<evidence type="ECO:0000256" key="1">
    <source>
        <dbReference type="ARBA" id="ARBA00005996"/>
    </source>
</evidence>
<comment type="caution">
    <text evidence="2">The sequence shown here is derived from an EMBL/GenBank/DDBJ whole genome shotgun (WGS) entry which is preliminary data.</text>
</comment>
<dbReference type="Gene3D" id="3.40.1260.10">
    <property type="entry name" value="DsrEFH-like"/>
    <property type="match status" value="1"/>
</dbReference>
<dbReference type="NCBIfam" id="TIGR03010">
    <property type="entry name" value="sulf_tusC_dsrF"/>
    <property type="match status" value="1"/>
</dbReference>
<dbReference type="GO" id="GO:0016740">
    <property type="term" value="F:transferase activity"/>
    <property type="evidence" value="ECO:0007669"/>
    <property type="project" value="UniProtKB-KW"/>
</dbReference>
<comment type="similarity">
    <text evidence="1">Belongs to the DsrF/TusC family.</text>
</comment>
<dbReference type="InterPro" id="IPR027396">
    <property type="entry name" value="DsrEFH-like"/>
</dbReference>
<dbReference type="Proteomes" id="UP000190023">
    <property type="component" value="Unassembled WGS sequence"/>
</dbReference>
<reference evidence="2 3" key="1">
    <citation type="submission" date="2017-02" db="EMBL/GenBank/DDBJ databases">
        <title>Draft genome sequence of Haemophilus felis CCUG 31170 type strain.</title>
        <authorList>
            <person name="Engstrom-Jakobsson H."/>
            <person name="Salva-Serra F."/>
            <person name="Thorell K."/>
            <person name="Gonzales-Siles L."/>
            <person name="Karlsson R."/>
            <person name="Boulund F."/>
            <person name="Engstrand L."/>
            <person name="Kristiansson E."/>
            <person name="Moore E."/>
        </authorList>
    </citation>
    <scope>NUCLEOTIDE SEQUENCE [LARGE SCALE GENOMIC DNA]</scope>
    <source>
        <strain evidence="2 3">CCUG 31170</strain>
    </source>
</reference>
<accession>A0A1T0B144</accession>
<organism evidence="2 3">
    <name type="scientific">[Haemophilus] felis</name>
    <dbReference type="NCBI Taxonomy" id="123822"/>
    <lineage>
        <taxon>Bacteria</taxon>
        <taxon>Pseudomonadati</taxon>
        <taxon>Pseudomonadota</taxon>
        <taxon>Gammaproteobacteria</taxon>
        <taxon>Pasteurellales</taxon>
        <taxon>Pasteurellaceae</taxon>
    </lineage>
</organism>
<gene>
    <name evidence="2" type="ORF">B0188_06050</name>
</gene>
<keyword evidence="3" id="KW-1185">Reference proteome</keyword>
<dbReference type="SUPFAM" id="SSF75169">
    <property type="entry name" value="DsrEFH-like"/>
    <property type="match status" value="1"/>
</dbReference>
<protein>
    <submittedName>
        <fullName evidence="2">Sulfurtransferase TusC</fullName>
    </submittedName>
</protein>
<keyword evidence="2" id="KW-0808">Transferase</keyword>
<dbReference type="InterPro" id="IPR017462">
    <property type="entry name" value="Sulphur_relay_TusC/DsrF"/>
</dbReference>
<dbReference type="Pfam" id="PF02635">
    <property type="entry name" value="DsrE"/>
    <property type="match status" value="1"/>
</dbReference>
<proteinExistence type="inferred from homology"/>
<dbReference type="OrthoDB" id="9789418at2"/>